<organism evidence="2 3">
    <name type="scientific">Saxophila tyrrhenica</name>
    <dbReference type="NCBI Taxonomy" id="1690608"/>
    <lineage>
        <taxon>Eukaryota</taxon>
        <taxon>Fungi</taxon>
        <taxon>Dikarya</taxon>
        <taxon>Ascomycota</taxon>
        <taxon>Pezizomycotina</taxon>
        <taxon>Dothideomycetes</taxon>
        <taxon>Dothideomycetidae</taxon>
        <taxon>Mycosphaerellales</taxon>
        <taxon>Extremaceae</taxon>
        <taxon>Saxophila</taxon>
    </lineage>
</organism>
<dbReference type="GeneID" id="89929326"/>
<dbReference type="Proteomes" id="UP001337655">
    <property type="component" value="Unassembled WGS sequence"/>
</dbReference>
<protein>
    <submittedName>
        <fullName evidence="2">Uncharacterized protein</fullName>
    </submittedName>
</protein>
<name>A0AAV9P5I1_9PEZI</name>
<feature type="region of interest" description="Disordered" evidence="1">
    <location>
        <begin position="528"/>
        <end position="575"/>
    </location>
</feature>
<keyword evidence="3" id="KW-1185">Reference proteome</keyword>
<evidence type="ECO:0000256" key="1">
    <source>
        <dbReference type="SAM" id="MobiDB-lite"/>
    </source>
</evidence>
<gene>
    <name evidence="2" type="ORF">LTR77_007992</name>
</gene>
<dbReference type="RefSeq" id="XP_064656331.1">
    <property type="nucleotide sequence ID" value="XM_064805226.1"/>
</dbReference>
<proteinExistence type="predicted"/>
<evidence type="ECO:0000313" key="3">
    <source>
        <dbReference type="Proteomes" id="UP001337655"/>
    </source>
</evidence>
<sequence length="575" mass="65640">MSDKDDFTAWLDAQRAEMRKFHSDLEKDLRSWSDASSPTNTSPSSSSRSEPGPFERFKSFVDSNLASLSSGLRNFPSNVSELKAQMEAERLSQEARERDISFRWTGSTDSPDYIATERDRATEQEKVEVKEAAISLLAEAFRRNEGVGYEKIDWLYRDPEGEKEARLGLVDRFALGPLLSWGGACFYKPETEENLPSTALWGLRRERGYRWLSVEWFKRSPYSPINVEAEDKAGPTYRAAFEDLFLATLEKPMWSQEKRGERAPFGTPVSTREGPGLDWMLSLQCRGILPPQLPGLYQGQGFRLKEKKAQYESLGQCLKAFPLRGGKKDWAAENWAHLRDDWVALVDEVGVKAAPEPVPGFYRTPWRVPDTEEELYEEMLPPLEQGRGCPWEKQEESKPTLPEIPQAKREADHGLVDYQVQLDLIEQQNKRRLLMGREEAERRWEQQTQHEQVAKQEEEEEEEEDYEWDEEEEDEEEQVAAQHKVATRRDLPKQADVLSQLTTTHTTRLADGTVTTKMVLKQRFADGREEVKESVQTVRGGQEGSAERGQGGGGRAEEKREGQGKKDLEVGGGDV</sequence>
<feature type="compositionally biased region" description="Basic and acidic residues" evidence="1">
    <location>
        <begin position="555"/>
        <end position="569"/>
    </location>
</feature>
<feature type="region of interest" description="Disordered" evidence="1">
    <location>
        <begin position="383"/>
        <end position="403"/>
    </location>
</feature>
<reference evidence="2 3" key="1">
    <citation type="submission" date="2023-08" db="EMBL/GenBank/DDBJ databases">
        <title>Black Yeasts Isolated from many extreme environments.</title>
        <authorList>
            <person name="Coleine C."/>
            <person name="Stajich J.E."/>
            <person name="Selbmann L."/>
        </authorList>
    </citation>
    <scope>NUCLEOTIDE SEQUENCE [LARGE SCALE GENOMIC DNA]</scope>
    <source>
        <strain evidence="2 3">CCFEE 5935</strain>
    </source>
</reference>
<feature type="compositionally biased region" description="Low complexity" evidence="1">
    <location>
        <begin position="33"/>
        <end position="52"/>
    </location>
</feature>
<evidence type="ECO:0000313" key="2">
    <source>
        <dbReference type="EMBL" id="KAK5166449.1"/>
    </source>
</evidence>
<dbReference type="AlphaFoldDB" id="A0AAV9P5I1"/>
<dbReference type="EMBL" id="JAVRRT010000013">
    <property type="protein sequence ID" value="KAK5166449.1"/>
    <property type="molecule type" value="Genomic_DNA"/>
</dbReference>
<comment type="caution">
    <text evidence="2">The sequence shown here is derived from an EMBL/GenBank/DDBJ whole genome shotgun (WGS) entry which is preliminary data.</text>
</comment>
<feature type="compositionally biased region" description="Acidic residues" evidence="1">
    <location>
        <begin position="457"/>
        <end position="478"/>
    </location>
</feature>
<feature type="region of interest" description="Disordered" evidence="1">
    <location>
        <begin position="30"/>
        <end position="55"/>
    </location>
</feature>
<feature type="region of interest" description="Disordered" evidence="1">
    <location>
        <begin position="442"/>
        <end position="488"/>
    </location>
</feature>
<accession>A0AAV9P5I1</accession>